<gene>
    <name evidence="1" type="ORF">NUW58_g10291</name>
</gene>
<protein>
    <submittedName>
        <fullName evidence="1">Uncharacterized protein</fullName>
    </submittedName>
</protein>
<dbReference type="Proteomes" id="UP001143856">
    <property type="component" value="Unassembled WGS sequence"/>
</dbReference>
<name>A0ACC1MN95_9PEZI</name>
<evidence type="ECO:0000313" key="1">
    <source>
        <dbReference type="EMBL" id="KAJ2968116.1"/>
    </source>
</evidence>
<organism evidence="1 2">
    <name type="scientific">Xylaria curta</name>
    <dbReference type="NCBI Taxonomy" id="42375"/>
    <lineage>
        <taxon>Eukaryota</taxon>
        <taxon>Fungi</taxon>
        <taxon>Dikarya</taxon>
        <taxon>Ascomycota</taxon>
        <taxon>Pezizomycotina</taxon>
        <taxon>Sordariomycetes</taxon>
        <taxon>Xylariomycetidae</taxon>
        <taxon>Xylariales</taxon>
        <taxon>Xylariaceae</taxon>
        <taxon>Xylaria</taxon>
    </lineage>
</organism>
<comment type="caution">
    <text evidence="1">The sequence shown here is derived from an EMBL/GenBank/DDBJ whole genome shotgun (WGS) entry which is preliminary data.</text>
</comment>
<evidence type="ECO:0000313" key="2">
    <source>
        <dbReference type="Proteomes" id="UP001143856"/>
    </source>
</evidence>
<proteinExistence type="predicted"/>
<keyword evidence="2" id="KW-1185">Reference proteome</keyword>
<dbReference type="EMBL" id="JAPDGR010004427">
    <property type="protein sequence ID" value="KAJ2968116.1"/>
    <property type="molecule type" value="Genomic_DNA"/>
</dbReference>
<accession>A0ACC1MN95</accession>
<reference evidence="1" key="1">
    <citation type="submission" date="2022-10" db="EMBL/GenBank/DDBJ databases">
        <title>Genome Sequence of Xylaria curta.</title>
        <authorList>
            <person name="Buettner E."/>
        </authorList>
    </citation>
    <scope>NUCLEOTIDE SEQUENCE</scope>
    <source>
        <strain evidence="1">Babe10</strain>
    </source>
</reference>
<sequence length="90" mass="9504">MAAPKWRIAMAADDAGVGYKNKIKADFESDPRVESVIDVGSLTVDDKTAYPLRAAAAAQLVADGTVAGTSRKIGGTRCFACLLACRMRVK</sequence>